<dbReference type="GO" id="GO:0051287">
    <property type="term" value="F:NAD binding"/>
    <property type="evidence" value="ECO:0007669"/>
    <property type="project" value="InterPro"/>
</dbReference>
<keyword evidence="2" id="KW-0520">NAD</keyword>
<keyword evidence="5" id="KW-1185">Reference proteome</keyword>
<dbReference type="InterPro" id="IPR050223">
    <property type="entry name" value="D-isomer_2-hydroxyacid_DH"/>
</dbReference>
<dbReference type="Pfam" id="PF02826">
    <property type="entry name" value="2-Hacid_dh_C"/>
    <property type="match status" value="1"/>
</dbReference>
<evidence type="ECO:0000256" key="2">
    <source>
        <dbReference type="ARBA" id="ARBA00023027"/>
    </source>
</evidence>
<organism evidence="4 5">
    <name type="scientific">Rhodococcoides trifolii</name>
    <dbReference type="NCBI Taxonomy" id="908250"/>
    <lineage>
        <taxon>Bacteria</taxon>
        <taxon>Bacillati</taxon>
        <taxon>Actinomycetota</taxon>
        <taxon>Actinomycetes</taxon>
        <taxon>Mycobacteriales</taxon>
        <taxon>Nocardiaceae</taxon>
        <taxon>Rhodococcoides</taxon>
    </lineage>
</organism>
<dbReference type="SUPFAM" id="SSF52283">
    <property type="entry name" value="Formate/glycerate dehydrogenase catalytic domain-like"/>
    <property type="match status" value="1"/>
</dbReference>
<dbReference type="Gene3D" id="3.40.50.720">
    <property type="entry name" value="NAD(P)-binding Rossmann-like Domain"/>
    <property type="match status" value="2"/>
</dbReference>
<name>A0A917CT52_9NOCA</name>
<keyword evidence="1" id="KW-0560">Oxidoreductase</keyword>
<dbReference type="Proteomes" id="UP000654257">
    <property type="component" value="Unassembled WGS sequence"/>
</dbReference>
<dbReference type="CDD" id="cd12165">
    <property type="entry name" value="2-Hacid_dh_6"/>
    <property type="match status" value="1"/>
</dbReference>
<dbReference type="PANTHER" id="PTHR10996">
    <property type="entry name" value="2-HYDROXYACID DEHYDROGENASE-RELATED"/>
    <property type="match status" value="1"/>
</dbReference>
<evidence type="ECO:0000313" key="5">
    <source>
        <dbReference type="Proteomes" id="UP000654257"/>
    </source>
</evidence>
<dbReference type="RefSeq" id="WP_188543540.1">
    <property type="nucleotide sequence ID" value="NZ_BMCU01000001.1"/>
</dbReference>
<dbReference type="GO" id="GO:0016618">
    <property type="term" value="F:hydroxypyruvate reductase [NAD(P)H] activity"/>
    <property type="evidence" value="ECO:0007669"/>
    <property type="project" value="TreeGrafter"/>
</dbReference>
<sequence length="317" mass="33995">MKIVVGDRNLLPHRGLFESLVPEDATVSWHRRFDEDAIAADLVDADVYVGGRVTPAMAEAGRGLALVHVAGAGTDKIAFDALGSDTSVLTTSHHEDSIAEYVVSVAVLLRRGLIQQDRSLRSGVWATSVYDDLIPQPRTLRGARIGFVGFGNIGRRTWELLRPFGCDGAAVTGRGTVDAEVDGLRWASDTSGLICLMTESDVVVVSTPLNSMTRGMIGTSELHALGPDGILINVARGPVVDEDALFDALSTETIAGAAVDVWYSYPDPHGRGEPSRLRFADLTNVIMTPHSSGVTRDTFVGRVREIATNVCRFAARV</sequence>
<dbReference type="PANTHER" id="PTHR10996:SF178">
    <property type="entry name" value="2-HYDROXYACID DEHYDROGENASE YGL185C-RELATED"/>
    <property type="match status" value="1"/>
</dbReference>
<dbReference type="SUPFAM" id="SSF51735">
    <property type="entry name" value="NAD(P)-binding Rossmann-fold domains"/>
    <property type="match status" value="1"/>
</dbReference>
<reference evidence="4" key="2">
    <citation type="submission" date="2020-09" db="EMBL/GenBank/DDBJ databases">
        <authorList>
            <person name="Sun Q."/>
            <person name="Sedlacek I."/>
        </authorList>
    </citation>
    <scope>NUCLEOTIDE SEQUENCE</scope>
    <source>
        <strain evidence="4">CCM 7905</strain>
    </source>
</reference>
<reference evidence="4" key="1">
    <citation type="journal article" date="2014" name="Int. J. Syst. Evol. Microbiol.">
        <title>Complete genome sequence of Corynebacterium casei LMG S-19264T (=DSM 44701T), isolated from a smear-ripened cheese.</title>
        <authorList>
            <consortium name="US DOE Joint Genome Institute (JGI-PGF)"/>
            <person name="Walter F."/>
            <person name="Albersmeier A."/>
            <person name="Kalinowski J."/>
            <person name="Ruckert C."/>
        </authorList>
    </citation>
    <scope>NUCLEOTIDE SEQUENCE</scope>
    <source>
        <strain evidence="4">CCM 7905</strain>
    </source>
</reference>
<dbReference type="GO" id="GO:0005829">
    <property type="term" value="C:cytosol"/>
    <property type="evidence" value="ECO:0007669"/>
    <property type="project" value="TreeGrafter"/>
</dbReference>
<evidence type="ECO:0000256" key="1">
    <source>
        <dbReference type="ARBA" id="ARBA00023002"/>
    </source>
</evidence>
<evidence type="ECO:0000259" key="3">
    <source>
        <dbReference type="Pfam" id="PF02826"/>
    </source>
</evidence>
<dbReference type="AlphaFoldDB" id="A0A917CT52"/>
<proteinExistence type="predicted"/>
<gene>
    <name evidence="4" type="ORF">GCM10007304_09950</name>
</gene>
<comment type="caution">
    <text evidence="4">The sequence shown here is derived from an EMBL/GenBank/DDBJ whole genome shotgun (WGS) entry which is preliminary data.</text>
</comment>
<feature type="domain" description="D-isomer specific 2-hydroxyacid dehydrogenase NAD-binding" evidence="3">
    <location>
        <begin position="106"/>
        <end position="291"/>
    </location>
</feature>
<accession>A0A917CT52</accession>
<protein>
    <submittedName>
        <fullName evidence="4">2-hydroxyacid dehydrogenase</fullName>
    </submittedName>
</protein>
<evidence type="ECO:0000313" key="4">
    <source>
        <dbReference type="EMBL" id="GGF98006.1"/>
    </source>
</evidence>
<dbReference type="EMBL" id="BMCU01000001">
    <property type="protein sequence ID" value="GGF98006.1"/>
    <property type="molecule type" value="Genomic_DNA"/>
</dbReference>
<dbReference type="InterPro" id="IPR036291">
    <property type="entry name" value="NAD(P)-bd_dom_sf"/>
</dbReference>
<dbReference type="InterPro" id="IPR006140">
    <property type="entry name" value="D-isomer_DH_NAD-bd"/>
</dbReference>
<dbReference type="GO" id="GO:0030267">
    <property type="term" value="F:glyoxylate reductase (NADPH) activity"/>
    <property type="evidence" value="ECO:0007669"/>
    <property type="project" value="TreeGrafter"/>
</dbReference>